<dbReference type="GO" id="GO:0005886">
    <property type="term" value="C:plasma membrane"/>
    <property type="evidence" value="ECO:0007669"/>
    <property type="project" value="UniProtKB-SubCell"/>
</dbReference>
<proteinExistence type="inferred from homology"/>
<comment type="similarity">
    <text evidence="6">Belongs to the ABC-4 integral membrane protein family.</text>
</comment>
<evidence type="ECO:0000256" key="4">
    <source>
        <dbReference type="ARBA" id="ARBA00022989"/>
    </source>
</evidence>
<keyword evidence="2 6" id="KW-1003">Cell membrane</keyword>
<protein>
    <submittedName>
        <fullName evidence="8">Putative ABC transport system permease protein/putative ABC transport system permease protein</fullName>
    </submittedName>
</protein>
<dbReference type="PIRSF" id="PIRSF018968">
    <property type="entry name" value="ABC_permease_BceB"/>
    <property type="match status" value="1"/>
</dbReference>
<name>A0A1M7QDL4_9BACI</name>
<dbReference type="Proteomes" id="UP000184184">
    <property type="component" value="Unassembled WGS sequence"/>
</dbReference>
<feature type="transmembrane region" description="Helical" evidence="6">
    <location>
        <begin position="227"/>
        <end position="253"/>
    </location>
</feature>
<feature type="transmembrane region" description="Helical" evidence="6">
    <location>
        <begin position="282"/>
        <end position="304"/>
    </location>
</feature>
<evidence type="ECO:0000256" key="1">
    <source>
        <dbReference type="ARBA" id="ARBA00004651"/>
    </source>
</evidence>
<keyword evidence="3 6" id="KW-0812">Transmembrane</keyword>
<comment type="subcellular location">
    <subcellularLocation>
        <location evidence="1 6">Cell membrane</location>
        <topology evidence="1 6">Multi-pass membrane protein</topology>
    </subcellularLocation>
</comment>
<dbReference type="PANTHER" id="PTHR46795:SF1">
    <property type="entry name" value="ABC TRANSPORTER PERMEASE PROTEIN"/>
    <property type="match status" value="1"/>
</dbReference>
<accession>A0A1M7QDL4</accession>
<evidence type="ECO:0000256" key="6">
    <source>
        <dbReference type="PIRNR" id="PIRNR018968"/>
    </source>
</evidence>
<feature type="transmembrane region" description="Helical" evidence="6">
    <location>
        <begin position="21"/>
        <end position="42"/>
    </location>
</feature>
<dbReference type="EMBL" id="FRCZ01000006">
    <property type="protein sequence ID" value="SHN28670.1"/>
    <property type="molecule type" value="Genomic_DNA"/>
</dbReference>
<evidence type="ECO:0000259" key="7">
    <source>
        <dbReference type="Pfam" id="PF02687"/>
    </source>
</evidence>
<feature type="transmembrane region" description="Helical" evidence="6">
    <location>
        <begin position="152"/>
        <end position="175"/>
    </location>
</feature>
<organism evidence="8 9">
    <name type="scientific">Gracilibacillus kekensis</name>
    <dbReference type="NCBI Taxonomy" id="1027249"/>
    <lineage>
        <taxon>Bacteria</taxon>
        <taxon>Bacillati</taxon>
        <taxon>Bacillota</taxon>
        <taxon>Bacilli</taxon>
        <taxon>Bacillales</taxon>
        <taxon>Bacillaceae</taxon>
        <taxon>Gracilibacillus</taxon>
    </lineage>
</organism>
<dbReference type="OrthoDB" id="1937696at2"/>
<feature type="transmembrane region" description="Helical" evidence="6">
    <location>
        <begin position="517"/>
        <end position="538"/>
    </location>
</feature>
<feature type="transmembrane region" description="Helical" evidence="6">
    <location>
        <begin position="103"/>
        <end position="132"/>
    </location>
</feature>
<feature type="transmembrane region" description="Helical" evidence="6">
    <location>
        <begin position="62"/>
        <end position="82"/>
    </location>
</feature>
<evidence type="ECO:0000313" key="9">
    <source>
        <dbReference type="Proteomes" id="UP000184184"/>
    </source>
</evidence>
<evidence type="ECO:0000256" key="2">
    <source>
        <dbReference type="ARBA" id="ARBA00022475"/>
    </source>
</evidence>
<dbReference type="STRING" id="1027249.SAMN05216179_3083"/>
<dbReference type="InterPro" id="IPR027022">
    <property type="entry name" value="ABC_permease_BceB-typ"/>
</dbReference>
<dbReference type="InterPro" id="IPR052536">
    <property type="entry name" value="ABC-4_Integral_Memb_Prot"/>
</dbReference>
<keyword evidence="5 6" id="KW-0472">Membrane</keyword>
<dbReference type="PANTHER" id="PTHR46795">
    <property type="entry name" value="ABC TRANSPORTER PERMEASE-RELATED-RELATED"/>
    <property type="match status" value="1"/>
</dbReference>
<dbReference type="InterPro" id="IPR003838">
    <property type="entry name" value="ABC3_permease_C"/>
</dbReference>
<feature type="transmembrane region" description="Helical" evidence="6">
    <location>
        <begin position="603"/>
        <end position="623"/>
    </location>
</feature>
<reference evidence="8 9" key="1">
    <citation type="submission" date="2016-11" db="EMBL/GenBank/DDBJ databases">
        <authorList>
            <person name="Jaros S."/>
            <person name="Januszkiewicz K."/>
            <person name="Wedrychowicz H."/>
        </authorList>
    </citation>
    <scope>NUCLEOTIDE SEQUENCE [LARGE SCALE GENOMIC DNA]</scope>
    <source>
        <strain evidence="8 9">CGMCC 1.10681</strain>
    </source>
</reference>
<gene>
    <name evidence="8" type="ORF">SAMN05216179_3083</name>
</gene>
<sequence>MTFRQFAFNNVKRNSRQYMSYFFSCMFSVAVFFIYAVIMFHPEIEGHEFRETVQRGIVAAEIIIFAFSFLFVMYSTGAFVKSRKKEYGLLMTLGISKGQLNRLLIIENTIIAIVSIVAGVLVGILFANLFIMGFSQILGLDGSLGFHIAPKAIFLTVIGYFIMFEVNSLFVVWTLRTNAVIDLFRGARASKRVPRFSWILSIIGLGLVVAAYYIAWTAELYNIFYRMLPILGLIVPGTYLLYTQFSVAFTNLLKKRKSLYFKQTNLLTISELSYKLKDHARLLFFVTILSAVAFTASGVLFGALKSAETEATAFVPQDMTLLSKGEENISQMDAEVQKVTDYLDQEKINYTTVNIERTQARFTEDGNERWLDIISFSDYKMLAGLNGTEVTKAPADDEIFIMLPNVVLPADTNFPESIEIRSENSQQQVAIKTTEAVLITNRHTSYSGVVSDQLYEKFASRAQANERYRTVVFSIDNWTEHAEAIVESMSKVDEEIISGRDASADFYLIMKNSLSHALFFGLFISVLFFLAAGSILYFKLYQDLDKDVAQYKALYRIGLTVKEMKKVATKQVAYLFFIPFSVAVIHASFAFKALQNMLQSSIILPSVSLISCYLLVYAIYFFFIRGLYISKMKQVM</sequence>
<dbReference type="GO" id="GO:0055085">
    <property type="term" value="P:transmembrane transport"/>
    <property type="evidence" value="ECO:0007669"/>
    <property type="project" value="UniProtKB-UniRule"/>
</dbReference>
<dbReference type="Pfam" id="PF02687">
    <property type="entry name" value="FtsX"/>
    <property type="match status" value="1"/>
</dbReference>
<keyword evidence="6" id="KW-0813">Transport</keyword>
<feature type="domain" description="ABC3 transporter permease C-terminal" evidence="7">
    <location>
        <begin position="62"/>
        <end position="176"/>
    </location>
</feature>
<keyword evidence="9" id="KW-1185">Reference proteome</keyword>
<feature type="transmembrane region" description="Helical" evidence="6">
    <location>
        <begin position="572"/>
        <end position="591"/>
    </location>
</feature>
<keyword evidence="4 6" id="KW-1133">Transmembrane helix</keyword>
<evidence type="ECO:0000313" key="8">
    <source>
        <dbReference type="EMBL" id="SHN28670.1"/>
    </source>
</evidence>
<dbReference type="AlphaFoldDB" id="A0A1M7QDL4"/>
<evidence type="ECO:0000256" key="3">
    <source>
        <dbReference type="ARBA" id="ARBA00022692"/>
    </source>
</evidence>
<dbReference type="RefSeq" id="WP_073202725.1">
    <property type="nucleotide sequence ID" value="NZ_FRCZ01000006.1"/>
</dbReference>
<evidence type="ECO:0000256" key="5">
    <source>
        <dbReference type="ARBA" id="ARBA00023136"/>
    </source>
</evidence>
<feature type="transmembrane region" description="Helical" evidence="6">
    <location>
        <begin position="196"/>
        <end position="215"/>
    </location>
</feature>